<dbReference type="Gene3D" id="3.40.50.1820">
    <property type="entry name" value="alpha/beta hydrolase"/>
    <property type="match status" value="1"/>
</dbReference>
<name>A0A1M2W4J8_TRAPU</name>
<dbReference type="Proteomes" id="UP000184267">
    <property type="component" value="Unassembled WGS sequence"/>
</dbReference>
<accession>A0A1M2W4J8</accession>
<sequence>MSCPECITGSLHTGTPVGSETKIGGVNAYVTGDEASSRIIVIGADVYGWKFVNTRLLADEYAARGFHVILPDFFSGWNVPLWSLNAVAPDPLPKSLLTRYILAPAALFLLVPFVLRNLPHQVATLTKIASAVRAAHPAAAVGYVGFCWGGRFAISQNALFDASVAAHPSLVKFPQELDGVKGPFSLAVAATDKGFDRAKAEETEKILRGRGLKDVEVVVYEGVHHGWTTRANLADETQRKARNDAVEQVVHWFDRYLKEDPAPSEEPVASEPTPAVGAPGPILP</sequence>
<feature type="region of interest" description="Disordered" evidence="1">
    <location>
        <begin position="261"/>
        <end position="284"/>
    </location>
</feature>
<dbReference type="PANTHER" id="PTHR17630:SF105">
    <property type="entry name" value="DIENELACTONE HYDROLASE FAMILY PROTEIN (AFU_ORTHOLOGUE AFUA_4G08790)"/>
    <property type="match status" value="1"/>
</dbReference>
<keyword evidence="4" id="KW-1185">Reference proteome</keyword>
<protein>
    <submittedName>
        <fullName evidence="3">Protein AIM2</fullName>
    </submittedName>
</protein>
<evidence type="ECO:0000256" key="1">
    <source>
        <dbReference type="SAM" id="MobiDB-lite"/>
    </source>
</evidence>
<dbReference type="InterPro" id="IPR029058">
    <property type="entry name" value="AB_hydrolase_fold"/>
</dbReference>
<dbReference type="InterPro" id="IPR002925">
    <property type="entry name" value="Dienelactn_hydro"/>
</dbReference>
<dbReference type="PANTHER" id="PTHR17630">
    <property type="entry name" value="DIENELACTONE HYDROLASE"/>
    <property type="match status" value="1"/>
</dbReference>
<feature type="compositionally biased region" description="Low complexity" evidence="1">
    <location>
        <begin position="265"/>
        <end position="276"/>
    </location>
</feature>
<evidence type="ECO:0000313" key="4">
    <source>
        <dbReference type="Proteomes" id="UP000184267"/>
    </source>
</evidence>
<organism evidence="3 4">
    <name type="scientific">Trametes pubescens</name>
    <name type="common">White-rot fungus</name>
    <dbReference type="NCBI Taxonomy" id="154538"/>
    <lineage>
        <taxon>Eukaryota</taxon>
        <taxon>Fungi</taxon>
        <taxon>Dikarya</taxon>
        <taxon>Basidiomycota</taxon>
        <taxon>Agaricomycotina</taxon>
        <taxon>Agaricomycetes</taxon>
        <taxon>Polyporales</taxon>
        <taxon>Polyporaceae</taxon>
        <taxon>Trametes</taxon>
    </lineage>
</organism>
<dbReference type="EMBL" id="MNAD01000252">
    <property type="protein sequence ID" value="OJT14682.1"/>
    <property type="molecule type" value="Genomic_DNA"/>
</dbReference>
<dbReference type="Pfam" id="PF01738">
    <property type="entry name" value="DLH"/>
    <property type="match status" value="1"/>
</dbReference>
<evidence type="ECO:0000259" key="2">
    <source>
        <dbReference type="Pfam" id="PF01738"/>
    </source>
</evidence>
<dbReference type="AlphaFoldDB" id="A0A1M2W4J8"/>
<reference evidence="3 4" key="1">
    <citation type="submission" date="2016-10" db="EMBL/GenBank/DDBJ databases">
        <title>Genome sequence of the basidiomycete white-rot fungus Trametes pubescens.</title>
        <authorList>
            <person name="Makela M.R."/>
            <person name="Granchi Z."/>
            <person name="Peng M."/>
            <person name="De Vries R.P."/>
            <person name="Grigoriev I."/>
            <person name="Riley R."/>
            <person name="Hilden K."/>
        </authorList>
    </citation>
    <scope>NUCLEOTIDE SEQUENCE [LARGE SCALE GENOMIC DNA]</scope>
    <source>
        <strain evidence="3 4">FBCC735</strain>
    </source>
</reference>
<feature type="domain" description="Dienelactone hydrolase" evidence="2">
    <location>
        <begin position="27"/>
        <end position="257"/>
    </location>
</feature>
<proteinExistence type="predicted"/>
<dbReference type="OrthoDB" id="10019231at2759"/>
<comment type="caution">
    <text evidence="3">The sequence shown here is derived from an EMBL/GenBank/DDBJ whole genome shotgun (WGS) entry which is preliminary data.</text>
</comment>
<evidence type="ECO:0000313" key="3">
    <source>
        <dbReference type="EMBL" id="OJT14682.1"/>
    </source>
</evidence>
<dbReference type="GO" id="GO:0016787">
    <property type="term" value="F:hydrolase activity"/>
    <property type="evidence" value="ECO:0007669"/>
    <property type="project" value="InterPro"/>
</dbReference>
<gene>
    <name evidence="3" type="ORF">TRAPUB_8735</name>
</gene>
<dbReference type="OMA" id="PEFMNGH"/>
<dbReference type="SUPFAM" id="SSF53474">
    <property type="entry name" value="alpha/beta-Hydrolases"/>
    <property type="match status" value="1"/>
</dbReference>
<dbReference type="STRING" id="154538.A0A1M2W4J8"/>